<proteinExistence type="predicted"/>
<dbReference type="InterPro" id="IPR005162">
    <property type="entry name" value="Retrotrans_gag_dom"/>
</dbReference>
<keyword evidence="2" id="KW-0548">Nucleotidyltransferase</keyword>
<evidence type="ECO:0000259" key="1">
    <source>
        <dbReference type="Pfam" id="PF03732"/>
    </source>
</evidence>
<accession>A0A699QJA7</accession>
<feature type="domain" description="Retrotransposon gag" evidence="1">
    <location>
        <begin position="1"/>
        <end position="89"/>
    </location>
</feature>
<reference evidence="2" key="1">
    <citation type="journal article" date="2019" name="Sci. Rep.">
        <title>Draft genome of Tanacetum cinerariifolium, the natural source of mosquito coil.</title>
        <authorList>
            <person name="Yamashiro T."/>
            <person name="Shiraishi A."/>
            <person name="Satake H."/>
            <person name="Nakayama K."/>
        </authorList>
    </citation>
    <scope>NUCLEOTIDE SEQUENCE</scope>
</reference>
<organism evidence="2">
    <name type="scientific">Tanacetum cinerariifolium</name>
    <name type="common">Dalmatian daisy</name>
    <name type="synonym">Chrysanthemum cinerariifolium</name>
    <dbReference type="NCBI Taxonomy" id="118510"/>
    <lineage>
        <taxon>Eukaryota</taxon>
        <taxon>Viridiplantae</taxon>
        <taxon>Streptophyta</taxon>
        <taxon>Embryophyta</taxon>
        <taxon>Tracheophyta</taxon>
        <taxon>Spermatophyta</taxon>
        <taxon>Magnoliopsida</taxon>
        <taxon>eudicotyledons</taxon>
        <taxon>Gunneridae</taxon>
        <taxon>Pentapetalae</taxon>
        <taxon>asterids</taxon>
        <taxon>campanulids</taxon>
        <taxon>Asterales</taxon>
        <taxon>Asteraceae</taxon>
        <taxon>Asteroideae</taxon>
        <taxon>Anthemideae</taxon>
        <taxon>Anthemidinae</taxon>
        <taxon>Tanacetum</taxon>
    </lineage>
</organism>
<comment type="caution">
    <text evidence="2">The sequence shown here is derived from an EMBL/GenBank/DDBJ whole genome shotgun (WGS) entry which is preliminary data.</text>
</comment>
<keyword evidence="2" id="KW-0695">RNA-directed DNA polymerase</keyword>
<dbReference type="AlphaFoldDB" id="A0A699QJA7"/>
<dbReference type="EMBL" id="BKCJ011033527">
    <property type="protein sequence ID" value="GFC71470.1"/>
    <property type="molecule type" value="Genomic_DNA"/>
</dbReference>
<dbReference type="Pfam" id="PF03732">
    <property type="entry name" value="Retrotrans_gag"/>
    <property type="match status" value="1"/>
</dbReference>
<keyword evidence="2" id="KW-0808">Transferase</keyword>
<dbReference type="GO" id="GO:0003964">
    <property type="term" value="F:RNA-directed DNA polymerase activity"/>
    <property type="evidence" value="ECO:0007669"/>
    <property type="project" value="UniProtKB-KW"/>
</dbReference>
<feature type="non-terminal residue" evidence="2">
    <location>
        <position position="1"/>
    </location>
</feature>
<gene>
    <name evidence="2" type="ORF">Tci_843440</name>
</gene>
<dbReference type="PANTHER" id="PTHR33223:SF11">
    <property type="entry name" value="ELEMENT PROTEIN, PUTATIVE-RELATED"/>
    <property type="match status" value="1"/>
</dbReference>
<evidence type="ECO:0000313" key="2">
    <source>
        <dbReference type="EMBL" id="GFC71470.1"/>
    </source>
</evidence>
<sequence length="255" mass="28265">SLAGAARRWLEKEPPHLITTWDDLVSKFINEFFPPSRTTNLLNEISNFQHKFDESFHEAWERYKDLLRACPHHGFTELHKLDTFYNALNRADQNSLNAAADGNLLEKSPQDALTIIENKSKVCNSRSKPIASPVNACDNHSSSELAKLTHVVNQQTSAVTTAMTAMLKQFQSNPPPAQVKAVEEICVTCGGAHPYYQCLAAGGNTFLEYRDNIQGYVSATTGNFNQGNPGYRPQGVANQMCPPGFAQPNVQNNQN</sequence>
<name>A0A699QJA7_TANCI</name>
<dbReference type="PANTHER" id="PTHR33223">
    <property type="entry name" value="CCHC-TYPE DOMAIN-CONTAINING PROTEIN"/>
    <property type="match status" value="1"/>
</dbReference>
<protein>
    <submittedName>
        <fullName evidence="2">Reverse transcriptase domain-containing protein</fullName>
    </submittedName>
</protein>